<keyword evidence="8" id="KW-1185">Reference proteome</keyword>
<feature type="compositionally biased region" description="Basic and acidic residues" evidence="5">
    <location>
        <begin position="348"/>
        <end position="359"/>
    </location>
</feature>
<feature type="domain" description="Solute-binding protein family 5" evidence="6">
    <location>
        <begin position="74"/>
        <end position="452"/>
    </location>
</feature>
<dbReference type="InterPro" id="IPR000914">
    <property type="entry name" value="SBP_5_dom"/>
</dbReference>
<comment type="similarity">
    <text evidence="2">Belongs to the bacterial solute-binding protein 5 family.</text>
</comment>
<dbReference type="RefSeq" id="WP_149471412.1">
    <property type="nucleotide sequence ID" value="NZ_QOKW01000025.1"/>
</dbReference>
<gene>
    <name evidence="7" type="ORF">DS843_24270</name>
</gene>
<accession>A0A9W7KPX0</accession>
<dbReference type="Pfam" id="PF00496">
    <property type="entry name" value="SBP_bac_5"/>
    <property type="match status" value="1"/>
</dbReference>
<name>A0A9W7KPX0_9PROT</name>
<dbReference type="GO" id="GO:1904680">
    <property type="term" value="F:peptide transmembrane transporter activity"/>
    <property type="evidence" value="ECO:0007669"/>
    <property type="project" value="TreeGrafter"/>
</dbReference>
<evidence type="ECO:0000313" key="7">
    <source>
        <dbReference type="EMBL" id="KAA0677269.1"/>
    </source>
</evidence>
<dbReference type="Gene3D" id="3.90.76.10">
    <property type="entry name" value="Dipeptide-binding Protein, Domain 1"/>
    <property type="match status" value="1"/>
</dbReference>
<evidence type="ECO:0000256" key="4">
    <source>
        <dbReference type="ARBA" id="ARBA00022729"/>
    </source>
</evidence>
<dbReference type="InterPro" id="IPR039424">
    <property type="entry name" value="SBP_5"/>
</dbReference>
<dbReference type="Gene3D" id="3.40.190.10">
    <property type="entry name" value="Periplasmic binding protein-like II"/>
    <property type="match status" value="1"/>
</dbReference>
<dbReference type="GO" id="GO:0015833">
    <property type="term" value="P:peptide transport"/>
    <property type="evidence" value="ECO:0007669"/>
    <property type="project" value="TreeGrafter"/>
</dbReference>
<sequence>MSLSTLLRLLLILLAAIGAGAGGVALPAKAGTLRASLSDDLTTIDPFVFPGLVTAGVLRQVYEGFTAMDAGGNAVPALATGWETPDGGRTWRFTLRPGVRFHSGREFTAADVLWTWERHLTRKPQPGYSAFYLRGIEGAAALQKGDAASLAGVSIPDPHTVVVRLTEPDALFPLYPFLFVDRGMEAEFGAAWHERASGGTGPFRLLSWRRGDSVRLEAHAGYWGGAPAVDGVSLAVLPDANTLLARYDAKDLDVAPLPENVVRTVVRQPRYDGQVRAFARAQVRYLALNQSLYPPFRDRRVREAMRHALDRAATLDGLYAGRAVLANGFVTPGLGGYRPDAPTPAPDDPNRGDPNRADPNRAKALLAEAGYADGRGLPPLQIAGAPNVREEATYVAAQLGAVLGIPVGVRIQERAVYVAAINEGREALFINGWTADFPDPVDQLASQWHSASPTNRSRWHNADFDRLMDRARGLADPAARGALYREAEDLLREEAVAVPLPVPQFVALVRPGVTGMVIRPDGTPDYRSTRLP</sequence>
<dbReference type="EMBL" id="QOKW01000025">
    <property type="protein sequence ID" value="KAA0677269.1"/>
    <property type="molecule type" value="Genomic_DNA"/>
</dbReference>
<evidence type="ECO:0000256" key="5">
    <source>
        <dbReference type="SAM" id="MobiDB-lite"/>
    </source>
</evidence>
<evidence type="ECO:0000256" key="3">
    <source>
        <dbReference type="ARBA" id="ARBA00022448"/>
    </source>
</evidence>
<evidence type="ECO:0000313" key="8">
    <source>
        <dbReference type="Proteomes" id="UP000480854"/>
    </source>
</evidence>
<dbReference type="SUPFAM" id="SSF53850">
    <property type="entry name" value="Periplasmic binding protein-like II"/>
    <property type="match status" value="1"/>
</dbReference>
<keyword evidence="3" id="KW-0813">Transport</keyword>
<evidence type="ECO:0000259" key="6">
    <source>
        <dbReference type="Pfam" id="PF00496"/>
    </source>
</evidence>
<feature type="region of interest" description="Disordered" evidence="5">
    <location>
        <begin position="335"/>
        <end position="359"/>
    </location>
</feature>
<comment type="caution">
    <text evidence="7">The sequence shown here is derived from an EMBL/GenBank/DDBJ whole genome shotgun (WGS) entry which is preliminary data.</text>
</comment>
<dbReference type="CDD" id="cd00995">
    <property type="entry name" value="PBP2_NikA_DppA_OppA_like"/>
    <property type="match status" value="1"/>
</dbReference>
<dbReference type="Gene3D" id="3.10.105.10">
    <property type="entry name" value="Dipeptide-binding Protein, Domain 3"/>
    <property type="match status" value="1"/>
</dbReference>
<dbReference type="AlphaFoldDB" id="A0A9W7KPX0"/>
<protein>
    <submittedName>
        <fullName evidence="7">ABC transporter substrate-binding protein</fullName>
    </submittedName>
</protein>
<comment type="subcellular location">
    <subcellularLocation>
        <location evidence="1">Periplasm</location>
    </subcellularLocation>
</comment>
<dbReference type="PANTHER" id="PTHR30290">
    <property type="entry name" value="PERIPLASMIC BINDING COMPONENT OF ABC TRANSPORTER"/>
    <property type="match status" value="1"/>
</dbReference>
<dbReference type="GO" id="GO:0043190">
    <property type="term" value="C:ATP-binding cassette (ABC) transporter complex"/>
    <property type="evidence" value="ECO:0007669"/>
    <property type="project" value="InterPro"/>
</dbReference>
<dbReference type="InterPro" id="IPR030678">
    <property type="entry name" value="Peptide/Ni-bd"/>
</dbReference>
<dbReference type="OrthoDB" id="5894719at2"/>
<reference evidence="7 8" key="1">
    <citation type="submission" date="2018-07" db="EMBL/GenBank/DDBJ databases">
        <title>Genome sequence of Azospirillum sp. ATCC 49961.</title>
        <authorList>
            <person name="Sant'Anna F.H."/>
            <person name="Baldani J.I."/>
            <person name="Zilli J.E."/>
            <person name="Reis V.M."/>
            <person name="Hartmann A."/>
            <person name="Cruz L."/>
            <person name="de Souza E.M."/>
            <person name="de Oliveira Pedrosa F."/>
            <person name="Passaglia L.M.P."/>
        </authorList>
    </citation>
    <scope>NUCLEOTIDE SEQUENCE [LARGE SCALE GENOMIC DNA]</scope>
    <source>
        <strain evidence="7 8">ATCC 49961</strain>
    </source>
</reference>
<organism evidence="7 8">
    <name type="scientific">Roseomonas genomospecies 6</name>
    <dbReference type="NCBI Taxonomy" id="214106"/>
    <lineage>
        <taxon>Bacteria</taxon>
        <taxon>Pseudomonadati</taxon>
        <taxon>Pseudomonadota</taxon>
        <taxon>Alphaproteobacteria</taxon>
        <taxon>Acetobacterales</taxon>
        <taxon>Roseomonadaceae</taxon>
        <taxon>Roseomonas</taxon>
    </lineage>
</organism>
<keyword evidence="4" id="KW-0732">Signal</keyword>
<evidence type="ECO:0000256" key="2">
    <source>
        <dbReference type="ARBA" id="ARBA00005695"/>
    </source>
</evidence>
<dbReference type="PIRSF" id="PIRSF002741">
    <property type="entry name" value="MppA"/>
    <property type="match status" value="1"/>
</dbReference>
<proteinExistence type="inferred from homology"/>
<evidence type="ECO:0000256" key="1">
    <source>
        <dbReference type="ARBA" id="ARBA00004418"/>
    </source>
</evidence>
<dbReference type="GO" id="GO:0030288">
    <property type="term" value="C:outer membrane-bounded periplasmic space"/>
    <property type="evidence" value="ECO:0007669"/>
    <property type="project" value="UniProtKB-ARBA"/>
</dbReference>
<dbReference type="Proteomes" id="UP000480854">
    <property type="component" value="Unassembled WGS sequence"/>
</dbReference>
<dbReference type="PANTHER" id="PTHR30290:SF10">
    <property type="entry name" value="PERIPLASMIC OLIGOPEPTIDE-BINDING PROTEIN-RELATED"/>
    <property type="match status" value="1"/>
</dbReference>